<dbReference type="AlphaFoldDB" id="A0A2K1IF99"/>
<dbReference type="InParanoid" id="A0A2K1IF99"/>
<reference evidence="1 3" key="2">
    <citation type="journal article" date="2018" name="Plant J.">
        <title>The Physcomitrella patens chromosome-scale assembly reveals moss genome structure and evolution.</title>
        <authorList>
            <person name="Lang D."/>
            <person name="Ullrich K.K."/>
            <person name="Murat F."/>
            <person name="Fuchs J."/>
            <person name="Jenkins J."/>
            <person name="Haas F.B."/>
            <person name="Piednoel M."/>
            <person name="Gundlach H."/>
            <person name="Van Bel M."/>
            <person name="Meyberg R."/>
            <person name="Vives C."/>
            <person name="Morata J."/>
            <person name="Symeonidi A."/>
            <person name="Hiss M."/>
            <person name="Muchero W."/>
            <person name="Kamisugi Y."/>
            <person name="Saleh O."/>
            <person name="Blanc G."/>
            <person name="Decker E.L."/>
            <person name="van Gessel N."/>
            <person name="Grimwood J."/>
            <person name="Hayes R.D."/>
            <person name="Graham S.W."/>
            <person name="Gunter L.E."/>
            <person name="McDaniel S.F."/>
            <person name="Hoernstein S.N.W."/>
            <person name="Larsson A."/>
            <person name="Li F.W."/>
            <person name="Perroud P.F."/>
            <person name="Phillips J."/>
            <person name="Ranjan P."/>
            <person name="Rokshar D.S."/>
            <person name="Rothfels C.J."/>
            <person name="Schneider L."/>
            <person name="Shu S."/>
            <person name="Stevenson D.W."/>
            <person name="Thummler F."/>
            <person name="Tillich M."/>
            <person name="Villarreal Aguilar J.C."/>
            <person name="Widiez T."/>
            <person name="Wong G.K."/>
            <person name="Wymore A."/>
            <person name="Zhang Y."/>
            <person name="Zimmer A.D."/>
            <person name="Quatrano R.S."/>
            <person name="Mayer K.F.X."/>
            <person name="Goodstein D."/>
            <person name="Casacuberta J.M."/>
            <person name="Vandepoele K."/>
            <person name="Reski R."/>
            <person name="Cuming A.C."/>
            <person name="Tuskan G.A."/>
            <person name="Maumus F."/>
            <person name="Salse J."/>
            <person name="Schmutz J."/>
            <person name="Rensing S.A."/>
        </authorList>
    </citation>
    <scope>NUCLEOTIDE SEQUENCE [LARGE SCALE GENOMIC DNA]</scope>
    <source>
        <strain evidence="2 3">cv. Gransden 2004</strain>
    </source>
</reference>
<protein>
    <submittedName>
        <fullName evidence="1 2">Uncharacterized protein</fullName>
    </submittedName>
</protein>
<proteinExistence type="predicted"/>
<reference evidence="2" key="3">
    <citation type="submission" date="2020-12" db="UniProtKB">
        <authorList>
            <consortium name="EnsemblPlants"/>
        </authorList>
    </citation>
    <scope>IDENTIFICATION</scope>
</reference>
<name>A0A2K1IF99_PHYPA</name>
<dbReference type="PaxDb" id="3218-PP1S18_204V6.1"/>
<gene>
    <name evidence="1" type="ORF">PHYPA_028548</name>
</gene>
<evidence type="ECO:0000313" key="1">
    <source>
        <dbReference type="EMBL" id="PNR27956.1"/>
    </source>
</evidence>
<sequence length="67" mass="7210">MVNRNSSATQEGLGFSDEKYGELETSASSLMSLSDSQSVFTNEALRAVEPLDDEFGPIDISARSSSF</sequence>
<keyword evidence="3" id="KW-1185">Reference proteome</keyword>
<dbReference type="Gramene" id="Pp3c24_2659V3.1">
    <property type="protein sequence ID" value="Pp3c24_2659V3.1"/>
    <property type="gene ID" value="Pp3c24_2659"/>
</dbReference>
<evidence type="ECO:0000313" key="2">
    <source>
        <dbReference type="EnsemblPlants" id="Pp3c24_2659V3.1"/>
    </source>
</evidence>
<accession>A0A2K1IF99</accession>
<dbReference type="EnsemblPlants" id="Pp3c24_2659V3.1">
    <property type="protein sequence ID" value="Pp3c24_2659V3.1"/>
    <property type="gene ID" value="Pp3c24_2659"/>
</dbReference>
<evidence type="ECO:0000313" key="3">
    <source>
        <dbReference type="Proteomes" id="UP000006727"/>
    </source>
</evidence>
<organism evidence="1">
    <name type="scientific">Physcomitrium patens</name>
    <name type="common">Spreading-leaved earth moss</name>
    <name type="synonym">Physcomitrella patens</name>
    <dbReference type="NCBI Taxonomy" id="3218"/>
    <lineage>
        <taxon>Eukaryota</taxon>
        <taxon>Viridiplantae</taxon>
        <taxon>Streptophyta</taxon>
        <taxon>Embryophyta</taxon>
        <taxon>Bryophyta</taxon>
        <taxon>Bryophytina</taxon>
        <taxon>Bryopsida</taxon>
        <taxon>Funariidae</taxon>
        <taxon>Funariales</taxon>
        <taxon>Funariaceae</taxon>
        <taxon>Physcomitrium</taxon>
    </lineage>
</organism>
<reference evidence="1 3" key="1">
    <citation type="journal article" date="2008" name="Science">
        <title>The Physcomitrella genome reveals evolutionary insights into the conquest of land by plants.</title>
        <authorList>
            <person name="Rensing S."/>
            <person name="Lang D."/>
            <person name="Zimmer A."/>
            <person name="Terry A."/>
            <person name="Salamov A."/>
            <person name="Shapiro H."/>
            <person name="Nishiyama T."/>
            <person name="Perroud P.-F."/>
            <person name="Lindquist E."/>
            <person name="Kamisugi Y."/>
            <person name="Tanahashi T."/>
            <person name="Sakakibara K."/>
            <person name="Fujita T."/>
            <person name="Oishi K."/>
            <person name="Shin-I T."/>
            <person name="Kuroki Y."/>
            <person name="Toyoda A."/>
            <person name="Suzuki Y."/>
            <person name="Hashimoto A."/>
            <person name="Yamaguchi K."/>
            <person name="Sugano A."/>
            <person name="Kohara Y."/>
            <person name="Fujiyama A."/>
            <person name="Anterola A."/>
            <person name="Aoki S."/>
            <person name="Ashton N."/>
            <person name="Barbazuk W.B."/>
            <person name="Barker E."/>
            <person name="Bennetzen J."/>
            <person name="Bezanilla M."/>
            <person name="Blankenship R."/>
            <person name="Cho S.H."/>
            <person name="Dutcher S."/>
            <person name="Estelle M."/>
            <person name="Fawcett J.A."/>
            <person name="Gundlach H."/>
            <person name="Hanada K."/>
            <person name="Heyl A."/>
            <person name="Hicks K.A."/>
            <person name="Hugh J."/>
            <person name="Lohr M."/>
            <person name="Mayer K."/>
            <person name="Melkozernov A."/>
            <person name="Murata T."/>
            <person name="Nelson D."/>
            <person name="Pils B."/>
            <person name="Prigge M."/>
            <person name="Reiss B."/>
            <person name="Renner T."/>
            <person name="Rombauts S."/>
            <person name="Rushton P."/>
            <person name="Sanderfoot A."/>
            <person name="Schween G."/>
            <person name="Shiu S.-H."/>
            <person name="Stueber K."/>
            <person name="Theodoulou F.L."/>
            <person name="Tu H."/>
            <person name="Van de Peer Y."/>
            <person name="Verrier P.J."/>
            <person name="Waters E."/>
            <person name="Wood A."/>
            <person name="Yang L."/>
            <person name="Cove D."/>
            <person name="Cuming A."/>
            <person name="Hasebe M."/>
            <person name="Lucas S."/>
            <person name="Mishler D.B."/>
            <person name="Reski R."/>
            <person name="Grigoriev I."/>
            <person name="Quatrano R.S."/>
            <person name="Boore J.L."/>
        </authorList>
    </citation>
    <scope>NUCLEOTIDE SEQUENCE [LARGE SCALE GENOMIC DNA]</scope>
    <source>
        <strain evidence="2 3">cv. Gransden 2004</strain>
    </source>
</reference>
<dbReference type="Proteomes" id="UP000006727">
    <property type="component" value="Chromosome 24"/>
</dbReference>
<dbReference type="EMBL" id="ABEU02000024">
    <property type="protein sequence ID" value="PNR27956.1"/>
    <property type="molecule type" value="Genomic_DNA"/>
</dbReference>